<reference evidence="2" key="1">
    <citation type="journal article" date="2022" name="Int. J. Mol. Sci.">
        <title>Draft Genome of Tanacetum Coccineum: Genomic Comparison of Closely Related Tanacetum-Family Plants.</title>
        <authorList>
            <person name="Yamashiro T."/>
            <person name="Shiraishi A."/>
            <person name="Nakayama K."/>
            <person name="Satake H."/>
        </authorList>
    </citation>
    <scope>NUCLEOTIDE SEQUENCE</scope>
</reference>
<name>A0ABQ4ZGW3_9ASTR</name>
<dbReference type="SUPFAM" id="SSF56219">
    <property type="entry name" value="DNase I-like"/>
    <property type="match status" value="1"/>
</dbReference>
<dbReference type="GO" id="GO:0003964">
    <property type="term" value="F:RNA-directed DNA polymerase activity"/>
    <property type="evidence" value="ECO:0007669"/>
    <property type="project" value="UniProtKB-KW"/>
</dbReference>
<evidence type="ECO:0000313" key="3">
    <source>
        <dbReference type="Proteomes" id="UP001151760"/>
    </source>
</evidence>
<protein>
    <submittedName>
        <fullName evidence="2">RNA-directed DNA polymerase, eukaryota</fullName>
    </submittedName>
</protein>
<keyword evidence="2" id="KW-0695">RNA-directed DNA polymerase</keyword>
<dbReference type="Pfam" id="PF00078">
    <property type="entry name" value="RVT_1"/>
    <property type="match status" value="1"/>
</dbReference>
<gene>
    <name evidence="2" type="ORF">Tco_0770921</name>
</gene>
<dbReference type="InterPro" id="IPR000477">
    <property type="entry name" value="RT_dom"/>
</dbReference>
<dbReference type="InterPro" id="IPR036691">
    <property type="entry name" value="Endo/exonu/phosph_ase_sf"/>
</dbReference>
<dbReference type="PANTHER" id="PTHR31635">
    <property type="entry name" value="REVERSE TRANSCRIPTASE DOMAIN-CONTAINING PROTEIN-RELATED"/>
    <property type="match status" value="1"/>
</dbReference>
<dbReference type="PROSITE" id="PS50878">
    <property type="entry name" value="RT_POL"/>
    <property type="match status" value="1"/>
</dbReference>
<dbReference type="PANTHER" id="PTHR31635:SF196">
    <property type="entry name" value="REVERSE TRANSCRIPTASE DOMAIN-CONTAINING PROTEIN-RELATED"/>
    <property type="match status" value="1"/>
</dbReference>
<evidence type="ECO:0000259" key="1">
    <source>
        <dbReference type="PROSITE" id="PS50878"/>
    </source>
</evidence>
<feature type="domain" description="Reverse transcriptase" evidence="1">
    <location>
        <begin position="492"/>
        <end position="758"/>
    </location>
</feature>
<keyword evidence="2" id="KW-0808">Transferase</keyword>
<dbReference type="EMBL" id="BQNB010011262">
    <property type="protein sequence ID" value="GJS88285.1"/>
    <property type="molecule type" value="Genomic_DNA"/>
</dbReference>
<evidence type="ECO:0000313" key="2">
    <source>
        <dbReference type="EMBL" id="GJS88285.1"/>
    </source>
</evidence>
<dbReference type="Proteomes" id="UP001151760">
    <property type="component" value="Unassembled WGS sequence"/>
</dbReference>
<proteinExistence type="predicted"/>
<keyword evidence="3" id="KW-1185">Reference proteome</keyword>
<sequence>MYLGGYWYINSRSLSSKEKLIKHTGVLSWFSELGHANNLFVSDVRLVWTAIEGLPICAWNKDAIAKIVSPWGTLSDDDTNNGNSLNTRVSRVHSGVNQSFSLKSRGSIMDVIENLVDIGQTTGPSAGFSGGILCVWDPNIFVKDNATISDSFVAVRDLSEKKSLWEYITHIIDLWDGECIILGLIDLPLKGYSYTWSIKSASKMSKLDRFLVSEGLLMLFPSLSALCLERHLSDHRPIIMREVVVDYGPSPFRVYHSWFTKDGFDKLVEDSWKTSSFADSSKITILRKKFQALKASIKAWCKDDKHRSSEYRLSIQSRISDLDKMFDSGHSNEELVNERTSLLKVLHNINKYHSLDMAQKAKVRWSIEGDKNSKFFHGIINMKRSQLAIHGVLIEGDWIDKPYKVKNKFLNHFSNRFARPTGPNIVLDSNMFKQLSSEQIADLECDVTYDEIKRAVWDCGTNKSPGPDGFTFDFIRTYWKIINQDVVNAVREFFVTSKFPPGSNSSFIALIPKKQDAKLVKDFRPISLIGCFYKIIAKILANRLSMVILDLISDVQSAFVPNRQILYGPFILNKLISWCKFHKSKAMIFKVDFEKAFDSVRWDYLDGILSNFGFGSKWREWIQGCLSSAMGSILVNGSPTSEFKFHKGLKQGDPLSPFLFILVMESLHLSFNNILNAGLFKGIRIDDSLTLSYLFYADDAIFIEEVKAAASIIGCSTFSNPFTYLGVKVGMSSSRRKSWDEVIGKISACLSKWKIKTLSIGGRLTLIKSVLTSLPLYHMPIYKAPMGVLRDMESFRKRFFNGIDKNERKISMIGWNKILASKKKVLSCDRLLGIALLESSVLCPPKRKVARWWDFDIPEFSSYSYEEWITWFKSIRIPKAVKDVLEGVCYVVGDLEISQRGAFWKFSASFGSSL</sequence>
<organism evidence="2 3">
    <name type="scientific">Tanacetum coccineum</name>
    <dbReference type="NCBI Taxonomy" id="301880"/>
    <lineage>
        <taxon>Eukaryota</taxon>
        <taxon>Viridiplantae</taxon>
        <taxon>Streptophyta</taxon>
        <taxon>Embryophyta</taxon>
        <taxon>Tracheophyta</taxon>
        <taxon>Spermatophyta</taxon>
        <taxon>Magnoliopsida</taxon>
        <taxon>eudicotyledons</taxon>
        <taxon>Gunneridae</taxon>
        <taxon>Pentapetalae</taxon>
        <taxon>asterids</taxon>
        <taxon>campanulids</taxon>
        <taxon>Asterales</taxon>
        <taxon>Asteraceae</taxon>
        <taxon>Asteroideae</taxon>
        <taxon>Anthemideae</taxon>
        <taxon>Anthemidinae</taxon>
        <taxon>Tanacetum</taxon>
    </lineage>
</organism>
<dbReference type="InterPro" id="IPR043502">
    <property type="entry name" value="DNA/RNA_pol_sf"/>
</dbReference>
<keyword evidence="2" id="KW-0548">Nucleotidyltransferase</keyword>
<accession>A0ABQ4ZGW3</accession>
<dbReference type="CDD" id="cd01650">
    <property type="entry name" value="RT_nLTR_like"/>
    <property type="match status" value="1"/>
</dbReference>
<dbReference type="SUPFAM" id="SSF56672">
    <property type="entry name" value="DNA/RNA polymerases"/>
    <property type="match status" value="1"/>
</dbReference>
<dbReference type="Gene3D" id="3.60.10.10">
    <property type="entry name" value="Endonuclease/exonuclease/phosphatase"/>
    <property type="match status" value="1"/>
</dbReference>
<comment type="caution">
    <text evidence="2">The sequence shown here is derived from an EMBL/GenBank/DDBJ whole genome shotgun (WGS) entry which is preliminary data.</text>
</comment>
<reference evidence="2" key="2">
    <citation type="submission" date="2022-01" db="EMBL/GenBank/DDBJ databases">
        <authorList>
            <person name="Yamashiro T."/>
            <person name="Shiraishi A."/>
            <person name="Satake H."/>
            <person name="Nakayama K."/>
        </authorList>
    </citation>
    <scope>NUCLEOTIDE SEQUENCE</scope>
</reference>